<feature type="compositionally biased region" description="Polar residues" evidence="4">
    <location>
        <begin position="1281"/>
        <end position="1292"/>
    </location>
</feature>
<feature type="domain" description="Zn(2)-C6 fungal-type" evidence="5">
    <location>
        <begin position="24"/>
        <end position="55"/>
    </location>
</feature>
<dbReference type="InterPro" id="IPR001138">
    <property type="entry name" value="Zn2Cys6_DnaBD"/>
</dbReference>
<comment type="subcellular location">
    <subcellularLocation>
        <location evidence="1">Nucleus</location>
    </subcellularLocation>
</comment>
<feature type="compositionally biased region" description="Polar residues" evidence="4">
    <location>
        <begin position="1057"/>
        <end position="1073"/>
    </location>
</feature>
<dbReference type="GO" id="GO:0006351">
    <property type="term" value="P:DNA-templated transcription"/>
    <property type="evidence" value="ECO:0007669"/>
    <property type="project" value="InterPro"/>
</dbReference>
<dbReference type="Pfam" id="PF04082">
    <property type="entry name" value="Fungal_trans"/>
    <property type="match status" value="1"/>
</dbReference>
<feature type="compositionally biased region" description="Low complexity" evidence="4">
    <location>
        <begin position="226"/>
        <end position="247"/>
    </location>
</feature>
<evidence type="ECO:0000256" key="1">
    <source>
        <dbReference type="ARBA" id="ARBA00004123"/>
    </source>
</evidence>
<reference evidence="6 7" key="1">
    <citation type="journal article" date="2018" name="Mol. Biol. Evol.">
        <title>Broad Genomic Sampling Reveals a Smut Pathogenic Ancestry of the Fungal Clade Ustilaginomycotina.</title>
        <authorList>
            <person name="Kijpornyongpan T."/>
            <person name="Mondo S.J."/>
            <person name="Barry K."/>
            <person name="Sandor L."/>
            <person name="Lee J."/>
            <person name="Lipzen A."/>
            <person name="Pangilinan J."/>
            <person name="LaButti K."/>
            <person name="Hainaut M."/>
            <person name="Henrissat B."/>
            <person name="Grigoriev I.V."/>
            <person name="Spatafora J.W."/>
            <person name="Aime M.C."/>
        </authorList>
    </citation>
    <scope>NUCLEOTIDE SEQUENCE [LARGE SCALE GENOMIC DNA]</scope>
    <source>
        <strain evidence="6 7">MCA 3645</strain>
    </source>
</reference>
<feature type="compositionally biased region" description="Low complexity" evidence="4">
    <location>
        <begin position="1234"/>
        <end position="1245"/>
    </location>
</feature>
<dbReference type="GO" id="GO:0000981">
    <property type="term" value="F:DNA-binding transcription factor activity, RNA polymerase II-specific"/>
    <property type="evidence" value="ECO:0007669"/>
    <property type="project" value="InterPro"/>
</dbReference>
<feature type="compositionally biased region" description="Polar residues" evidence="4">
    <location>
        <begin position="296"/>
        <end position="310"/>
    </location>
</feature>
<protein>
    <recommendedName>
        <fullName evidence="5">Zn(2)-C6 fungal-type domain-containing protein</fullName>
    </recommendedName>
</protein>
<dbReference type="CDD" id="cd12148">
    <property type="entry name" value="fungal_TF_MHR"/>
    <property type="match status" value="1"/>
</dbReference>
<feature type="compositionally biased region" description="Low complexity" evidence="4">
    <location>
        <begin position="1079"/>
        <end position="1088"/>
    </location>
</feature>
<evidence type="ECO:0000256" key="2">
    <source>
        <dbReference type="ARBA" id="ARBA00022723"/>
    </source>
</evidence>
<dbReference type="GO" id="GO:0005634">
    <property type="term" value="C:nucleus"/>
    <property type="evidence" value="ECO:0007669"/>
    <property type="project" value="UniProtKB-SubCell"/>
</dbReference>
<dbReference type="InParanoid" id="A0A317XZ08"/>
<organism evidence="6 7">
    <name type="scientific">Testicularia cyperi</name>
    <dbReference type="NCBI Taxonomy" id="1882483"/>
    <lineage>
        <taxon>Eukaryota</taxon>
        <taxon>Fungi</taxon>
        <taxon>Dikarya</taxon>
        <taxon>Basidiomycota</taxon>
        <taxon>Ustilaginomycotina</taxon>
        <taxon>Ustilaginomycetes</taxon>
        <taxon>Ustilaginales</taxon>
        <taxon>Anthracoideaceae</taxon>
        <taxon>Testicularia</taxon>
    </lineage>
</organism>
<dbReference type="SUPFAM" id="SSF57701">
    <property type="entry name" value="Zn2/Cys6 DNA-binding domain"/>
    <property type="match status" value="1"/>
</dbReference>
<dbReference type="PANTHER" id="PTHR31001">
    <property type="entry name" value="UNCHARACTERIZED TRANSCRIPTIONAL REGULATORY PROTEIN"/>
    <property type="match status" value="1"/>
</dbReference>
<feature type="compositionally biased region" description="Low complexity" evidence="4">
    <location>
        <begin position="195"/>
        <end position="209"/>
    </location>
</feature>
<dbReference type="PROSITE" id="PS50048">
    <property type="entry name" value="ZN2_CY6_FUNGAL_2"/>
    <property type="match status" value="1"/>
</dbReference>
<dbReference type="InterPro" id="IPR050613">
    <property type="entry name" value="Sec_Metabolite_Reg"/>
</dbReference>
<dbReference type="GO" id="GO:0003677">
    <property type="term" value="F:DNA binding"/>
    <property type="evidence" value="ECO:0007669"/>
    <property type="project" value="InterPro"/>
</dbReference>
<gene>
    <name evidence="6" type="ORF">BCV70DRAFT_143861</name>
</gene>
<feature type="compositionally biased region" description="Acidic residues" evidence="4">
    <location>
        <begin position="215"/>
        <end position="225"/>
    </location>
</feature>
<accession>A0A317XZ08</accession>
<dbReference type="SMART" id="SM00066">
    <property type="entry name" value="GAL4"/>
    <property type="match status" value="1"/>
</dbReference>
<dbReference type="STRING" id="1882483.A0A317XZ08"/>
<feature type="region of interest" description="Disordered" evidence="4">
    <location>
        <begin position="193"/>
        <end position="266"/>
    </location>
</feature>
<dbReference type="PROSITE" id="PS00463">
    <property type="entry name" value="ZN2_CY6_FUNGAL_1"/>
    <property type="match status" value="1"/>
</dbReference>
<feature type="non-terminal residue" evidence="6">
    <location>
        <position position="1"/>
    </location>
</feature>
<dbReference type="EMBL" id="KZ819188">
    <property type="protein sequence ID" value="PWZ02521.1"/>
    <property type="molecule type" value="Genomic_DNA"/>
</dbReference>
<feature type="non-terminal residue" evidence="6">
    <location>
        <position position="1512"/>
    </location>
</feature>
<evidence type="ECO:0000256" key="4">
    <source>
        <dbReference type="SAM" id="MobiDB-lite"/>
    </source>
</evidence>
<feature type="region of interest" description="Disordered" evidence="4">
    <location>
        <begin position="431"/>
        <end position="456"/>
    </location>
</feature>
<keyword evidence="2" id="KW-0479">Metal-binding</keyword>
<feature type="compositionally biased region" description="Polar residues" evidence="4">
    <location>
        <begin position="354"/>
        <end position="376"/>
    </location>
</feature>
<dbReference type="CDD" id="cd00067">
    <property type="entry name" value="GAL4"/>
    <property type="match status" value="1"/>
</dbReference>
<dbReference type="Gene3D" id="4.10.240.10">
    <property type="entry name" value="Zn(2)-C6 fungal-type DNA-binding domain"/>
    <property type="match status" value="1"/>
</dbReference>
<evidence type="ECO:0000313" key="6">
    <source>
        <dbReference type="EMBL" id="PWZ02521.1"/>
    </source>
</evidence>
<dbReference type="OrthoDB" id="3364175at2759"/>
<evidence type="ECO:0000259" key="5">
    <source>
        <dbReference type="PROSITE" id="PS50048"/>
    </source>
</evidence>
<feature type="region of interest" description="Disordered" evidence="4">
    <location>
        <begin position="995"/>
        <end position="1032"/>
    </location>
</feature>
<keyword evidence="3" id="KW-0539">Nucleus</keyword>
<evidence type="ECO:0000256" key="3">
    <source>
        <dbReference type="ARBA" id="ARBA00023242"/>
    </source>
</evidence>
<dbReference type="Proteomes" id="UP000246740">
    <property type="component" value="Unassembled WGS sequence"/>
</dbReference>
<feature type="region of interest" description="Disordered" evidence="4">
    <location>
        <begin position="280"/>
        <end position="317"/>
    </location>
</feature>
<feature type="compositionally biased region" description="Polar residues" evidence="4">
    <location>
        <begin position="441"/>
        <end position="451"/>
    </location>
</feature>
<dbReference type="Pfam" id="PF00172">
    <property type="entry name" value="Zn_clus"/>
    <property type="match status" value="1"/>
</dbReference>
<dbReference type="PANTHER" id="PTHR31001:SF89">
    <property type="entry name" value="ZN(2)-C6 FUNGAL-TYPE DOMAIN-CONTAINING PROTEIN"/>
    <property type="match status" value="1"/>
</dbReference>
<dbReference type="InterPro" id="IPR007219">
    <property type="entry name" value="XnlR_reg_dom"/>
</dbReference>
<dbReference type="SMART" id="SM00906">
    <property type="entry name" value="Fungal_trans"/>
    <property type="match status" value="1"/>
</dbReference>
<feature type="region of interest" description="Disordered" evidence="4">
    <location>
        <begin position="1231"/>
        <end position="1337"/>
    </location>
</feature>
<proteinExistence type="predicted"/>
<dbReference type="InterPro" id="IPR036864">
    <property type="entry name" value="Zn2-C6_fun-type_DNA-bd_sf"/>
</dbReference>
<sequence>QATQQSESTTSDRPVKRRNRKAVSCVSCREKKIKCDRVVPCIQCIKRGEQHLCRIEQKPKILHDNANATKQTINASDLVDPLSPGSAAYNQFSAAITSARSQVDAAQTTHSPPPAEVEAIKARLAQVEALLAGQTLMSGASGLSPSSNFPNMNLSPSNWDSYRNANSNLSGIGASGNVASSSAISPDSLYAAYRSSSHPSSTHYPSVSPRNQPADTDDSDDEDENSATARSSPHAHAAASSRRVSPVNRLKTNDMPVSRSEMDSDTEDAAMVLERLAMDGGPQSKWGESAGPGKCPSQSATAAGSKQGFSSADEAPTGQKFEACLRRDKEVGIMSMETGEKFERCLEKEKHADTQSAGRDVVSSNGPSPATRQALASTDLPPADAVPLPMPHSERQGAATGSNQTGLLLPPMSADANTMTHDHDADGFPTCACRGTEDSNRSTQGTDNSMPGSDDQSRMLACLTKHQPLSKEPAPISIPCRLACQNEGLMRLKSGPETLFGWGMGWAWAAAEVLLQQEVQQAHKDGRKFVVTQRTEREAVLRAVCESLPSKEIAHQLVEVYESRVRYLGGHVVHVPCLKREMEAFYALDSVEKRARVVNHVDPGWLGMFLTVLALGVRFYPCVPKAGWKPVSHLFDGKTIHAWHSAAKTCLVLAGYLNSSSMSVVQAILLLYLFNSTAGSSCGGETDSGSTSTALLRIAITNAQEMGLHRLGDLDKQPVPNEPSSKIIRREIAKRIWWALVFRDWSAAGTGCAKDYVIRADSFNTPLPGNYNDDDLLCSPLPPPRPREEITEMSYVLSNIEFGMVVKEDVDIRQRRELHAATSGGDRRLTCAESRRLDMLYRAVLENAPAYFKVGSEIGRVTCIEVQRWLLQQSVFSKLLRIHRPNLSSRKDSRTNCVLLARSILDMQKKIRSRCTVIDRLWVNLMQSFSAAIVLALHLLHTRQSLEHRLSVRSEITEAIRALKQVDGSDCAAKKCIRVIEALLEEEEERWQAGNSVLTRKEEPNSASGPAAADAHKQKRKRQLDVEGDAADASLAGGRRKNLLSLAQRVAVAAQGDSAQQSVSKPASVSQAEDSSKRQATAAAVHAQQTGSAPAPIALIAQMQSSLQGTPQAATFDVNGVAAMKDDASRMRMNAMTLPSGMYGSFANAPGAPTDDVPFPEMMPTAVHHNAAFDFSNVSNAGSAANTTNAAEAAAAAQRMPAPNGVDLMMNHPITPPDGQPFDLAAFLEQVENSPSSSTEGSLSSAHEERSTAASSEYSGHDDRASNHALGNGSVAGDLTDATSVSTHSDGSLLTREAIRKQQQQLQRGVSSSSSVPLSSSTQASSPTDPISANPTTDMDSFWNWIITQGANGITANTNATPALPATLVQPESVQTPKPAARVPQATGQAAQSRTGWTPFLGPNGFFNGADANVSMPASAAMSMPVTNADLAVPFYPTASKAAGTANEDVQMTPQPMPTQVGSVGTPSAGFGLETYLGAPLYDFTDFANAWTASNPGAPLMPGSSQGPISDP</sequence>
<feature type="region of interest" description="Disordered" evidence="4">
    <location>
        <begin position="1055"/>
        <end position="1088"/>
    </location>
</feature>
<feature type="compositionally biased region" description="Low complexity" evidence="4">
    <location>
        <begin position="1302"/>
        <end position="1328"/>
    </location>
</feature>
<evidence type="ECO:0000313" key="7">
    <source>
        <dbReference type="Proteomes" id="UP000246740"/>
    </source>
</evidence>
<name>A0A317XZ08_9BASI</name>
<dbReference type="GO" id="GO:0008270">
    <property type="term" value="F:zinc ion binding"/>
    <property type="evidence" value="ECO:0007669"/>
    <property type="project" value="InterPro"/>
</dbReference>
<keyword evidence="7" id="KW-1185">Reference proteome</keyword>
<feature type="region of interest" description="Disordered" evidence="4">
    <location>
        <begin position="347"/>
        <end position="405"/>
    </location>
</feature>